<evidence type="ECO:0000256" key="4">
    <source>
        <dbReference type="ARBA" id="ARBA00023125"/>
    </source>
</evidence>
<evidence type="ECO:0000256" key="2">
    <source>
        <dbReference type="ARBA" id="ARBA00022840"/>
    </source>
</evidence>
<proteinExistence type="predicted"/>
<dbReference type="EMBL" id="AUZZ01002283">
    <property type="protein sequence ID" value="EQD60965.1"/>
    <property type="molecule type" value="Genomic_DNA"/>
</dbReference>
<dbReference type="Pfam" id="PF02954">
    <property type="entry name" value="HTH_8"/>
    <property type="match status" value="1"/>
</dbReference>
<protein>
    <submittedName>
        <fullName evidence="8">Two component, sigma54 specific, Fis family transcriptional regulator</fullName>
    </submittedName>
</protein>
<gene>
    <name evidence="8" type="ORF">B2A_03411</name>
</gene>
<feature type="non-terminal residue" evidence="8">
    <location>
        <position position="1"/>
    </location>
</feature>
<evidence type="ECO:0000256" key="5">
    <source>
        <dbReference type="ARBA" id="ARBA00023159"/>
    </source>
</evidence>
<dbReference type="FunFam" id="1.10.8.60:FF:000014">
    <property type="entry name" value="DNA-binding transcriptional regulator NtrC"/>
    <property type="match status" value="1"/>
</dbReference>
<reference evidence="8" key="1">
    <citation type="submission" date="2013-08" db="EMBL/GenBank/DDBJ databases">
        <authorList>
            <person name="Mendez C."/>
            <person name="Richter M."/>
            <person name="Ferrer M."/>
            <person name="Sanchez J."/>
        </authorList>
    </citation>
    <scope>NUCLEOTIDE SEQUENCE</scope>
</reference>
<keyword evidence="1" id="KW-0547">Nucleotide-binding</keyword>
<dbReference type="InterPro" id="IPR058031">
    <property type="entry name" value="AAA_lid_NorR"/>
</dbReference>
<dbReference type="GO" id="GO:0006355">
    <property type="term" value="P:regulation of DNA-templated transcription"/>
    <property type="evidence" value="ECO:0007669"/>
    <property type="project" value="InterPro"/>
</dbReference>
<dbReference type="PANTHER" id="PTHR32071">
    <property type="entry name" value="TRANSCRIPTIONAL REGULATORY PROTEIN"/>
    <property type="match status" value="1"/>
</dbReference>
<dbReference type="AlphaFoldDB" id="T1C4B3"/>
<dbReference type="InterPro" id="IPR002078">
    <property type="entry name" value="Sigma_54_int"/>
</dbReference>
<name>T1C4B3_9ZZZZ</name>
<sequence>PRRKFRADLFYRLNTVEIHLPPLRERGEDVVLLANHYFTEAVHRHGKSLSGFSPSALQALRQYDWPGNVRELAHVIERAVLLAGGGHIELADLRLASGAAAPSREIDTLTLEQAERYLVLRALEQCQGDADSAARKLGVSRSAFYRRLSKYRP</sequence>
<dbReference type="InterPro" id="IPR025944">
    <property type="entry name" value="Sigma_54_int_dom_CS"/>
</dbReference>
<evidence type="ECO:0000256" key="1">
    <source>
        <dbReference type="ARBA" id="ARBA00022741"/>
    </source>
</evidence>
<dbReference type="SUPFAM" id="SSF46689">
    <property type="entry name" value="Homeodomain-like"/>
    <property type="match status" value="1"/>
</dbReference>
<dbReference type="InterPro" id="IPR027417">
    <property type="entry name" value="P-loop_NTPase"/>
</dbReference>
<organism evidence="8">
    <name type="scientific">mine drainage metagenome</name>
    <dbReference type="NCBI Taxonomy" id="410659"/>
    <lineage>
        <taxon>unclassified sequences</taxon>
        <taxon>metagenomes</taxon>
        <taxon>ecological metagenomes</taxon>
    </lineage>
</organism>
<dbReference type="SUPFAM" id="SSF52540">
    <property type="entry name" value="P-loop containing nucleoside triphosphate hydrolases"/>
    <property type="match status" value="1"/>
</dbReference>
<keyword evidence="2" id="KW-0067">ATP-binding</keyword>
<evidence type="ECO:0000256" key="3">
    <source>
        <dbReference type="ARBA" id="ARBA00023015"/>
    </source>
</evidence>
<dbReference type="Gene3D" id="1.10.8.60">
    <property type="match status" value="1"/>
</dbReference>
<dbReference type="Pfam" id="PF25601">
    <property type="entry name" value="AAA_lid_14"/>
    <property type="match status" value="1"/>
</dbReference>
<dbReference type="InterPro" id="IPR002197">
    <property type="entry name" value="HTH_Fis"/>
</dbReference>
<dbReference type="PANTHER" id="PTHR32071:SF57">
    <property type="entry name" value="C4-DICARBOXYLATE TRANSPORT TRANSCRIPTIONAL REGULATORY PROTEIN DCTD"/>
    <property type="match status" value="1"/>
</dbReference>
<dbReference type="PRINTS" id="PR01590">
    <property type="entry name" value="HTHFIS"/>
</dbReference>
<evidence type="ECO:0000259" key="7">
    <source>
        <dbReference type="PROSITE" id="PS50045"/>
    </source>
</evidence>
<dbReference type="PROSITE" id="PS50045">
    <property type="entry name" value="SIGMA54_INTERACT_4"/>
    <property type="match status" value="1"/>
</dbReference>
<keyword evidence="6" id="KW-0804">Transcription</keyword>
<keyword evidence="4" id="KW-0238">DNA-binding</keyword>
<dbReference type="InterPro" id="IPR009057">
    <property type="entry name" value="Homeodomain-like_sf"/>
</dbReference>
<dbReference type="Gene3D" id="1.10.10.60">
    <property type="entry name" value="Homeodomain-like"/>
    <property type="match status" value="1"/>
</dbReference>
<comment type="caution">
    <text evidence="8">The sequence shown here is derived from an EMBL/GenBank/DDBJ whole genome shotgun (WGS) entry which is preliminary data.</text>
</comment>
<evidence type="ECO:0000256" key="6">
    <source>
        <dbReference type="ARBA" id="ARBA00023163"/>
    </source>
</evidence>
<dbReference type="PROSITE" id="PS00688">
    <property type="entry name" value="SIGMA54_INTERACT_3"/>
    <property type="match status" value="1"/>
</dbReference>
<keyword evidence="5" id="KW-0010">Activator</keyword>
<feature type="domain" description="Sigma-54 factor interaction" evidence="7">
    <location>
        <begin position="1"/>
        <end position="81"/>
    </location>
</feature>
<dbReference type="GO" id="GO:0005524">
    <property type="term" value="F:ATP binding"/>
    <property type="evidence" value="ECO:0007669"/>
    <property type="project" value="UniProtKB-KW"/>
</dbReference>
<evidence type="ECO:0000313" key="8">
    <source>
        <dbReference type="EMBL" id="EQD60965.1"/>
    </source>
</evidence>
<dbReference type="GO" id="GO:0043565">
    <property type="term" value="F:sequence-specific DNA binding"/>
    <property type="evidence" value="ECO:0007669"/>
    <property type="project" value="InterPro"/>
</dbReference>
<accession>T1C4B3</accession>
<keyword evidence="3" id="KW-0805">Transcription regulation</keyword>
<reference evidence="8" key="2">
    <citation type="journal article" date="2014" name="ISME J.">
        <title>Microbial stratification in low pH oxic and suboxic macroscopic growths along an acid mine drainage.</title>
        <authorList>
            <person name="Mendez-Garcia C."/>
            <person name="Mesa V."/>
            <person name="Sprenger R.R."/>
            <person name="Richter M."/>
            <person name="Diez M.S."/>
            <person name="Solano J."/>
            <person name="Bargiela R."/>
            <person name="Golyshina O.V."/>
            <person name="Manteca A."/>
            <person name="Ramos J.L."/>
            <person name="Gallego J.R."/>
            <person name="Llorente I."/>
            <person name="Martins Dos Santos V.A."/>
            <person name="Jensen O.N."/>
            <person name="Pelaez A.I."/>
            <person name="Sanchez J."/>
            <person name="Ferrer M."/>
        </authorList>
    </citation>
    <scope>NUCLEOTIDE SEQUENCE</scope>
</reference>